<dbReference type="NCBIfam" id="TIGR01475">
    <property type="entry name" value="ubiA_other"/>
    <property type="match status" value="1"/>
</dbReference>
<keyword evidence="4" id="KW-1003">Cell membrane</keyword>
<feature type="transmembrane region" description="Helical" evidence="10">
    <location>
        <begin position="85"/>
        <end position="102"/>
    </location>
</feature>
<feature type="transmembrane region" description="Helical" evidence="10">
    <location>
        <begin position="202"/>
        <end position="225"/>
    </location>
</feature>
<dbReference type="Pfam" id="PF01040">
    <property type="entry name" value="UbiA"/>
    <property type="match status" value="1"/>
</dbReference>
<dbReference type="EMBL" id="WHNX01000031">
    <property type="protein sequence ID" value="MPW26904.1"/>
    <property type="molecule type" value="Genomic_DNA"/>
</dbReference>
<feature type="transmembrane region" description="Helical" evidence="10">
    <location>
        <begin position="40"/>
        <end position="64"/>
    </location>
</feature>
<organism evidence="11 12">
    <name type="scientific">Alkalibaculum sporogenes</name>
    <dbReference type="NCBI Taxonomy" id="2655001"/>
    <lineage>
        <taxon>Bacteria</taxon>
        <taxon>Bacillati</taxon>
        <taxon>Bacillota</taxon>
        <taxon>Clostridia</taxon>
        <taxon>Eubacteriales</taxon>
        <taxon>Eubacteriaceae</taxon>
        <taxon>Alkalibaculum</taxon>
    </lineage>
</organism>
<evidence type="ECO:0000256" key="5">
    <source>
        <dbReference type="ARBA" id="ARBA00022679"/>
    </source>
</evidence>
<dbReference type="InterPro" id="IPR000537">
    <property type="entry name" value="UbiA_prenyltransferase"/>
</dbReference>
<dbReference type="EC" id="2.5.1.39" evidence="9"/>
<evidence type="ECO:0000256" key="3">
    <source>
        <dbReference type="ARBA" id="ARBA00005985"/>
    </source>
</evidence>
<keyword evidence="12" id="KW-1185">Reference proteome</keyword>
<name>A0A6A7KBW3_9FIRM</name>
<comment type="cofactor">
    <cofactor evidence="1">
        <name>Mg(2+)</name>
        <dbReference type="ChEBI" id="CHEBI:18420"/>
    </cofactor>
</comment>
<dbReference type="InterPro" id="IPR039653">
    <property type="entry name" value="Prenyltransferase"/>
</dbReference>
<feature type="transmembrane region" description="Helical" evidence="10">
    <location>
        <begin position="135"/>
        <end position="155"/>
    </location>
</feature>
<proteinExistence type="inferred from homology"/>
<evidence type="ECO:0000256" key="2">
    <source>
        <dbReference type="ARBA" id="ARBA00004141"/>
    </source>
</evidence>
<feature type="transmembrane region" description="Helical" evidence="10">
    <location>
        <begin position="267"/>
        <end position="285"/>
    </location>
</feature>
<feature type="transmembrane region" description="Helical" evidence="10">
    <location>
        <begin position="12"/>
        <end position="34"/>
    </location>
</feature>
<dbReference type="AlphaFoldDB" id="A0A6A7KBW3"/>
<keyword evidence="5 11" id="KW-0808">Transferase</keyword>
<gene>
    <name evidence="11" type="ORF">GC105_14050</name>
</gene>
<dbReference type="GO" id="GO:0005886">
    <property type="term" value="C:plasma membrane"/>
    <property type="evidence" value="ECO:0007669"/>
    <property type="project" value="TreeGrafter"/>
</dbReference>
<protein>
    <recommendedName>
        <fullName evidence="9">4-hydroxybenzoate polyprenyltransferase</fullName>
        <ecNumber evidence="9">2.5.1.39</ecNumber>
    </recommendedName>
</protein>
<dbReference type="Gene3D" id="1.10.357.140">
    <property type="entry name" value="UbiA prenyltransferase"/>
    <property type="match status" value="1"/>
</dbReference>
<evidence type="ECO:0000256" key="10">
    <source>
        <dbReference type="SAM" id="Phobius"/>
    </source>
</evidence>
<evidence type="ECO:0000256" key="9">
    <source>
        <dbReference type="ARBA" id="ARBA00034524"/>
    </source>
</evidence>
<dbReference type="PANTHER" id="PTHR11048:SF28">
    <property type="entry name" value="4-HYDROXYBENZOATE POLYPRENYLTRANSFERASE, MITOCHONDRIAL"/>
    <property type="match status" value="1"/>
</dbReference>
<keyword evidence="7 10" id="KW-1133">Transmembrane helix</keyword>
<sequence length="286" mass="31989">MNLIYKIKQYGELVMFSHTLFSFPFAMVAMIWAAKGIPDAYTLFWILVALITGRNGANAINRVIDIEYDKKNPRVANRLIPQGKVSIREALILSMVLFIIFAGAAYMINPLCFALSPVALGLFILYSYTKRFTWACHIILGIICAGAPFGAWIAVTGQVSYVPFLLSAAVALWIGGFDIIYGTQDIEFDTQEGLQSIPAKFGLNNSLLIAKLFHAMSVLILFSLSFIQGTQWLYLTGLVIISILFMIEHKMVEPKNTGVMNWASYHINQIVSVTFLVFSLLDFYIL</sequence>
<dbReference type="PANTHER" id="PTHR11048">
    <property type="entry name" value="PRENYLTRANSFERASES"/>
    <property type="match status" value="1"/>
</dbReference>
<dbReference type="FunFam" id="1.10.357.140:FF:000008">
    <property type="entry name" value="4-hydroxybenzoate octaprenyltransferase"/>
    <property type="match status" value="1"/>
</dbReference>
<keyword evidence="8 10" id="KW-0472">Membrane</keyword>
<dbReference type="Proteomes" id="UP000440004">
    <property type="component" value="Unassembled WGS sequence"/>
</dbReference>
<comment type="caution">
    <text evidence="11">The sequence shown here is derived from an EMBL/GenBank/DDBJ whole genome shotgun (WGS) entry which is preliminary data.</text>
</comment>
<dbReference type="GO" id="GO:0006744">
    <property type="term" value="P:ubiquinone biosynthetic process"/>
    <property type="evidence" value="ECO:0007669"/>
    <property type="project" value="TreeGrafter"/>
</dbReference>
<comment type="similarity">
    <text evidence="3">Belongs to the UbiA prenyltransferase family.</text>
</comment>
<dbReference type="InterPro" id="IPR044878">
    <property type="entry name" value="UbiA_sf"/>
</dbReference>
<evidence type="ECO:0000256" key="1">
    <source>
        <dbReference type="ARBA" id="ARBA00001946"/>
    </source>
</evidence>
<dbReference type="Gene3D" id="1.20.120.1780">
    <property type="entry name" value="UbiA prenyltransferase"/>
    <property type="match status" value="1"/>
</dbReference>
<feature type="transmembrane region" description="Helical" evidence="10">
    <location>
        <begin position="231"/>
        <end position="247"/>
    </location>
</feature>
<keyword evidence="6 10" id="KW-0812">Transmembrane</keyword>
<comment type="subcellular location">
    <subcellularLocation>
        <location evidence="2">Membrane</location>
        <topology evidence="2">Multi-pass membrane protein</topology>
    </subcellularLocation>
</comment>
<feature type="transmembrane region" description="Helical" evidence="10">
    <location>
        <begin position="161"/>
        <end position="181"/>
    </location>
</feature>
<evidence type="ECO:0000313" key="11">
    <source>
        <dbReference type="EMBL" id="MPW26904.1"/>
    </source>
</evidence>
<evidence type="ECO:0000256" key="6">
    <source>
        <dbReference type="ARBA" id="ARBA00022692"/>
    </source>
</evidence>
<dbReference type="RefSeq" id="WP_152806064.1">
    <property type="nucleotide sequence ID" value="NZ_WHNX01000031.1"/>
</dbReference>
<dbReference type="GO" id="GO:0008412">
    <property type="term" value="F:4-hydroxybenzoate polyprenyltransferase activity"/>
    <property type="evidence" value="ECO:0007669"/>
    <property type="project" value="UniProtKB-EC"/>
</dbReference>
<feature type="transmembrane region" description="Helical" evidence="10">
    <location>
        <begin position="108"/>
        <end position="128"/>
    </location>
</feature>
<reference evidence="11 12" key="1">
    <citation type="submission" date="2019-10" db="EMBL/GenBank/DDBJ databases">
        <title>Alkalibaculum tamaniensis sp.nov., a new alkaliphilic acetogen, isolated on methoxylated aromatics from a mud volcano.</title>
        <authorList>
            <person name="Khomyakova M.A."/>
            <person name="Merkel A.Y."/>
            <person name="Bonch-Osmolovskaya E.A."/>
            <person name="Slobodkin A.I."/>
        </authorList>
    </citation>
    <scope>NUCLEOTIDE SEQUENCE [LARGE SCALE GENOMIC DNA]</scope>
    <source>
        <strain evidence="11 12">M08DMB</strain>
    </source>
</reference>
<keyword evidence="4" id="KW-0997">Cell inner membrane</keyword>
<evidence type="ECO:0000256" key="8">
    <source>
        <dbReference type="ARBA" id="ARBA00023136"/>
    </source>
</evidence>
<evidence type="ECO:0000256" key="7">
    <source>
        <dbReference type="ARBA" id="ARBA00022989"/>
    </source>
</evidence>
<dbReference type="FunFam" id="1.20.120.1780:FF:000001">
    <property type="entry name" value="4-hydroxybenzoate octaprenyltransferase"/>
    <property type="match status" value="1"/>
</dbReference>
<evidence type="ECO:0000256" key="4">
    <source>
        <dbReference type="ARBA" id="ARBA00022519"/>
    </source>
</evidence>
<evidence type="ECO:0000313" key="12">
    <source>
        <dbReference type="Proteomes" id="UP000440004"/>
    </source>
</evidence>
<dbReference type="CDD" id="cd13959">
    <property type="entry name" value="PT_UbiA_COQ2"/>
    <property type="match status" value="1"/>
</dbReference>
<dbReference type="InterPro" id="IPR006371">
    <property type="entry name" value="Polyprenyltransferase_UbiA-li"/>
</dbReference>
<accession>A0A6A7KBW3</accession>